<dbReference type="Gene3D" id="3.30.70.3490">
    <property type="match status" value="1"/>
</dbReference>
<dbReference type="PANTHER" id="PTHR10972">
    <property type="entry name" value="OXYSTEROL-BINDING PROTEIN-RELATED"/>
    <property type="match status" value="1"/>
</dbReference>
<dbReference type="InterPro" id="IPR011993">
    <property type="entry name" value="PH-like_dom_sf"/>
</dbReference>
<comment type="caution">
    <text evidence="8">The sequence shown here is derived from an EMBL/GenBank/DDBJ whole genome shotgun (WGS) entry which is preliminary data.</text>
</comment>
<dbReference type="Proteomes" id="UP000326757">
    <property type="component" value="Unassembled WGS sequence"/>
</dbReference>
<dbReference type="SUPFAM" id="SSF50729">
    <property type="entry name" value="PH domain-like"/>
    <property type="match status" value="1"/>
</dbReference>
<evidence type="ECO:0000256" key="6">
    <source>
        <dbReference type="SAM" id="MobiDB-lite"/>
    </source>
</evidence>
<evidence type="ECO:0000256" key="4">
    <source>
        <dbReference type="ARBA" id="ARBA00023121"/>
    </source>
</evidence>
<keyword evidence="9" id="KW-1185">Reference proteome</keyword>
<gene>
    <name evidence="8" type="ORF">EYC80_002868</name>
</gene>
<comment type="similarity">
    <text evidence="1">Belongs to the OSBP family.</text>
</comment>
<dbReference type="GO" id="GO:0032541">
    <property type="term" value="C:cortical endoplasmic reticulum"/>
    <property type="evidence" value="ECO:0007669"/>
    <property type="project" value="TreeGrafter"/>
</dbReference>
<dbReference type="InterPro" id="IPR041680">
    <property type="entry name" value="PH_8"/>
</dbReference>
<evidence type="ECO:0000256" key="2">
    <source>
        <dbReference type="ARBA" id="ARBA00022448"/>
    </source>
</evidence>
<dbReference type="GO" id="GO:0035621">
    <property type="term" value="P:ER to Golgi ceramide transport"/>
    <property type="evidence" value="ECO:0007669"/>
    <property type="project" value="TreeGrafter"/>
</dbReference>
<accession>A0A5N6KBX6</accession>
<dbReference type="OrthoDB" id="1854502at2759"/>
<dbReference type="SMART" id="SM00233">
    <property type="entry name" value="PH"/>
    <property type="match status" value="1"/>
</dbReference>
<dbReference type="GO" id="GO:0006897">
    <property type="term" value="P:endocytosis"/>
    <property type="evidence" value="ECO:0007669"/>
    <property type="project" value="TreeGrafter"/>
</dbReference>
<sequence>MAGMEQLEIHSKSYIVRWVKVEERHTISWSVQPHKKSINFGIVKHPGTGSSASSSSTPRQATFDDAVHSLQPLDSSSQRRLSATTDSRNDSSTAQEQLKAKGFILVEWCGKCEADKVSMGTFAVPVGQGGMYGLVFDNTFSKQISKTATFVLLTYPSNAPPHSTHLQKLQGLDGSHALNGRKPSPSLSALASESVESLQSTAMGRGASRGSMISKNDSETGFSSYHVGVLQKRRRKRGQGYARRFFSLDFATCTLSYYYSRNSSALRGAIPLSLAAIAADERRREINIDSGAEIWHLKADNAKDFEDWTKALEKASNNARGSVEGVDIEAVPTPDVGLKIRTSYLNVPSNKEEENEWAQIEGLVSRIVGTRDAVRRLSKDTATPNRRHSNLLGAPSGSPLVEEADDYFAPQTNQPNQTNEKRSFWKRKPSTQPTTPTTIQRNMTAQLAVPSPTAAIAASEVNANGTTSRKSRTSHEEQNIHDHCTSLLKDLDAVLADFQTVIASSKRRRASNAVPLSARSTHSVDSASTGEFYDAEAGDPDHSQVMIIKRKDEEEETLVSEPEEEEKDDCGASTSSSGGSEEVEHVNGAAALFPIKPKNLDPLPIKAAPKRRKAIPPATVLPPSLIGFLRKNVGKDLSTISMPVSANEPLSLLQRVAEQLEYCNLLNTAADQQDPIKRLLHVAAFAVSQFSNSRAKERAIRKPFNPMLGETFELVRSDQEFPGGFRLLVEKVSHRPVRMACQADSAKWSLGQSPAPTQKFWGKSAELITDGRVRMVLRLPDGIEERYTWNVATVFLRNVVMGEKYVEPVGNMTVTNESTGAKALVEFKQKGMFGGRSEDVGVEAYDGEGKHTGVSLQGNWTSSLKLVEAGRSSGSEIWKVGDLVDNAPNCYGLTTFAAQLNEITEIEKGKMAITDSRLRPDQRAAEAGKLDEAEDVKAKLEEAQRRRRRSMEDRGEQWRAKWFVRVEGGVEEEGEEVWGLKGGKEGYWEERERVSRGDGGWKVEEVFEV</sequence>
<dbReference type="GO" id="GO:0005886">
    <property type="term" value="C:plasma membrane"/>
    <property type="evidence" value="ECO:0007669"/>
    <property type="project" value="TreeGrafter"/>
</dbReference>
<dbReference type="SUPFAM" id="SSF144000">
    <property type="entry name" value="Oxysterol-binding protein-like"/>
    <property type="match status" value="1"/>
</dbReference>
<evidence type="ECO:0000313" key="8">
    <source>
        <dbReference type="EMBL" id="KAB8300943.1"/>
    </source>
</evidence>
<dbReference type="Gene3D" id="2.60.120.680">
    <property type="entry name" value="GOLD domain"/>
    <property type="match status" value="1"/>
</dbReference>
<dbReference type="PANTHER" id="PTHR10972:SF203">
    <property type="entry name" value="OXYSTEROL-BINDING PROTEIN HOMOLOG 3"/>
    <property type="match status" value="1"/>
</dbReference>
<dbReference type="EMBL" id="VIGI01000004">
    <property type="protein sequence ID" value="KAB8300943.1"/>
    <property type="molecule type" value="Genomic_DNA"/>
</dbReference>
<dbReference type="Pfam" id="PF15409">
    <property type="entry name" value="PH_8"/>
    <property type="match status" value="1"/>
</dbReference>
<dbReference type="Gene3D" id="2.30.29.30">
    <property type="entry name" value="Pleckstrin-homology domain (PH domain)/Phosphotyrosine-binding domain (PTB)"/>
    <property type="match status" value="1"/>
</dbReference>
<dbReference type="GO" id="GO:0034727">
    <property type="term" value="P:piecemeal microautophagy of the nucleus"/>
    <property type="evidence" value="ECO:0007669"/>
    <property type="project" value="TreeGrafter"/>
</dbReference>
<dbReference type="GO" id="GO:0120009">
    <property type="term" value="P:intermembrane lipid transfer"/>
    <property type="evidence" value="ECO:0007669"/>
    <property type="project" value="UniProtKB-ARBA"/>
</dbReference>
<dbReference type="GO" id="GO:0006887">
    <property type="term" value="P:exocytosis"/>
    <property type="evidence" value="ECO:0007669"/>
    <property type="project" value="TreeGrafter"/>
</dbReference>
<feature type="domain" description="PH" evidence="7">
    <location>
        <begin position="223"/>
        <end position="317"/>
    </location>
</feature>
<dbReference type="FunFam" id="2.30.29.30:FF:000369">
    <property type="entry name" value="Oxysterol binding protein"/>
    <property type="match status" value="1"/>
</dbReference>
<dbReference type="Gene3D" id="2.40.160.120">
    <property type="match status" value="1"/>
</dbReference>
<feature type="region of interest" description="Disordered" evidence="6">
    <location>
        <begin position="377"/>
        <end position="442"/>
    </location>
</feature>
<feature type="region of interest" description="Disordered" evidence="6">
    <location>
        <begin position="459"/>
        <end position="480"/>
    </location>
</feature>
<feature type="compositionally biased region" description="Low complexity" evidence="6">
    <location>
        <begin position="571"/>
        <end position="580"/>
    </location>
</feature>
<dbReference type="InterPro" id="IPR001849">
    <property type="entry name" value="PH_domain"/>
</dbReference>
<organism evidence="8 9">
    <name type="scientific">Monilinia laxa</name>
    <name type="common">Brown rot fungus</name>
    <name type="synonym">Sclerotinia laxa</name>
    <dbReference type="NCBI Taxonomy" id="61186"/>
    <lineage>
        <taxon>Eukaryota</taxon>
        <taxon>Fungi</taxon>
        <taxon>Dikarya</taxon>
        <taxon>Ascomycota</taxon>
        <taxon>Pezizomycotina</taxon>
        <taxon>Leotiomycetes</taxon>
        <taxon>Helotiales</taxon>
        <taxon>Sclerotiniaceae</taxon>
        <taxon>Monilinia</taxon>
    </lineage>
</organism>
<dbReference type="GO" id="GO:0097038">
    <property type="term" value="C:perinuclear endoplasmic reticulum"/>
    <property type="evidence" value="ECO:0007669"/>
    <property type="project" value="TreeGrafter"/>
</dbReference>
<dbReference type="FunFam" id="2.40.160.120:FF:000001">
    <property type="entry name" value="Oxysterol-binding protein"/>
    <property type="match status" value="1"/>
</dbReference>
<feature type="compositionally biased region" description="Acidic residues" evidence="6">
    <location>
        <begin position="553"/>
        <end position="568"/>
    </location>
</feature>
<dbReference type="GO" id="GO:0032934">
    <property type="term" value="F:sterol binding"/>
    <property type="evidence" value="ECO:0007669"/>
    <property type="project" value="TreeGrafter"/>
</dbReference>
<feature type="region of interest" description="Disordered" evidence="6">
    <location>
        <begin position="505"/>
        <end position="583"/>
    </location>
</feature>
<proteinExistence type="inferred from homology"/>
<dbReference type="AlphaFoldDB" id="A0A5N6KBX6"/>
<protein>
    <recommendedName>
        <fullName evidence="7">PH domain-containing protein</fullName>
    </recommendedName>
</protein>
<keyword evidence="4" id="KW-0446">Lipid-binding</keyword>
<keyword evidence="5" id="KW-0175">Coiled coil</keyword>
<keyword evidence="2" id="KW-0813">Transport</keyword>
<evidence type="ECO:0000259" key="7">
    <source>
        <dbReference type="PROSITE" id="PS50003"/>
    </source>
</evidence>
<evidence type="ECO:0000256" key="3">
    <source>
        <dbReference type="ARBA" id="ARBA00023055"/>
    </source>
</evidence>
<feature type="compositionally biased region" description="Polar residues" evidence="6">
    <location>
        <begin position="518"/>
        <end position="529"/>
    </location>
</feature>
<dbReference type="GO" id="GO:0005829">
    <property type="term" value="C:cytosol"/>
    <property type="evidence" value="ECO:0007669"/>
    <property type="project" value="TreeGrafter"/>
</dbReference>
<reference evidence="8 9" key="1">
    <citation type="submission" date="2019-06" db="EMBL/GenBank/DDBJ databases">
        <title>Genome Sequence of the Brown Rot Fungal Pathogen Monilinia laxa.</title>
        <authorList>
            <person name="De Miccolis Angelini R.M."/>
            <person name="Landi L."/>
            <person name="Abate D."/>
            <person name="Pollastro S."/>
            <person name="Romanazzi G."/>
            <person name="Faretra F."/>
        </authorList>
    </citation>
    <scope>NUCLEOTIDE SEQUENCE [LARGE SCALE GENOMIC DNA]</scope>
    <source>
        <strain evidence="8 9">Mlax316</strain>
    </source>
</reference>
<feature type="region of interest" description="Disordered" evidence="6">
    <location>
        <begin position="74"/>
        <end position="94"/>
    </location>
</feature>
<evidence type="ECO:0000256" key="1">
    <source>
        <dbReference type="ARBA" id="ARBA00008842"/>
    </source>
</evidence>
<dbReference type="InterPro" id="IPR000648">
    <property type="entry name" value="Oxysterol-bd"/>
</dbReference>
<dbReference type="InterPro" id="IPR036598">
    <property type="entry name" value="GOLD_dom_sf"/>
</dbReference>
<dbReference type="CDD" id="cd13289">
    <property type="entry name" value="PH_Osh3p_yeast"/>
    <property type="match status" value="1"/>
</dbReference>
<evidence type="ECO:0000313" key="9">
    <source>
        <dbReference type="Proteomes" id="UP000326757"/>
    </source>
</evidence>
<dbReference type="PROSITE" id="PS50003">
    <property type="entry name" value="PH_DOMAIN"/>
    <property type="match status" value="1"/>
</dbReference>
<evidence type="ECO:0000256" key="5">
    <source>
        <dbReference type="SAM" id="Coils"/>
    </source>
</evidence>
<feature type="region of interest" description="Disordered" evidence="6">
    <location>
        <begin position="40"/>
        <end position="60"/>
    </location>
</feature>
<feature type="coiled-coil region" evidence="5">
    <location>
        <begin position="923"/>
        <end position="953"/>
    </location>
</feature>
<dbReference type="GO" id="GO:0030011">
    <property type="term" value="P:maintenance of cell polarity"/>
    <property type="evidence" value="ECO:0007669"/>
    <property type="project" value="TreeGrafter"/>
</dbReference>
<name>A0A5N6KBX6_MONLA</name>
<dbReference type="Pfam" id="PF01237">
    <property type="entry name" value="Oxysterol_BP"/>
    <property type="match status" value="1"/>
</dbReference>
<dbReference type="SUPFAM" id="SSF101576">
    <property type="entry name" value="Supernatant protein factor (SPF), C-terminal domain"/>
    <property type="match status" value="1"/>
</dbReference>
<keyword evidence="3" id="KW-0445">Lipid transport</keyword>
<dbReference type="InterPro" id="IPR037239">
    <property type="entry name" value="OSBP_sf"/>
</dbReference>